<organism evidence="2 3">
    <name type="scientific">Syphacia muris</name>
    <dbReference type="NCBI Taxonomy" id="451379"/>
    <lineage>
        <taxon>Eukaryota</taxon>
        <taxon>Metazoa</taxon>
        <taxon>Ecdysozoa</taxon>
        <taxon>Nematoda</taxon>
        <taxon>Chromadorea</taxon>
        <taxon>Rhabditida</taxon>
        <taxon>Spirurina</taxon>
        <taxon>Oxyuridomorpha</taxon>
        <taxon>Oxyuroidea</taxon>
        <taxon>Oxyuridae</taxon>
        <taxon>Syphacia</taxon>
    </lineage>
</organism>
<dbReference type="InterPro" id="IPR002413">
    <property type="entry name" value="V5_allergen-like"/>
</dbReference>
<dbReference type="PRINTS" id="PR00837">
    <property type="entry name" value="V5TPXLIKE"/>
</dbReference>
<dbReference type="SUPFAM" id="SSF55797">
    <property type="entry name" value="PR-1-like"/>
    <property type="match status" value="1"/>
</dbReference>
<dbReference type="Gene3D" id="3.40.33.10">
    <property type="entry name" value="CAP"/>
    <property type="match status" value="1"/>
</dbReference>
<name>A0A0N5AYA1_9BILA</name>
<dbReference type="InterPro" id="IPR035940">
    <property type="entry name" value="CAP_sf"/>
</dbReference>
<accession>A0A0N5AYA1</accession>
<dbReference type="InterPro" id="IPR014044">
    <property type="entry name" value="CAP_dom"/>
</dbReference>
<proteinExistence type="predicted"/>
<dbReference type="InterPro" id="IPR034113">
    <property type="entry name" value="SCP_GAPR1-like"/>
</dbReference>
<dbReference type="WBParaSite" id="SMUV_0000993801-mRNA-1">
    <property type="protein sequence ID" value="SMUV_0000993801-mRNA-1"/>
    <property type="gene ID" value="SMUV_0000993801"/>
</dbReference>
<dbReference type="FunFam" id="3.40.33.10:FF:000010">
    <property type="entry name" value="Predicted protein"/>
    <property type="match status" value="1"/>
</dbReference>
<dbReference type="PANTHER" id="PTHR10334">
    <property type="entry name" value="CYSTEINE-RICH SECRETORY PROTEIN-RELATED"/>
    <property type="match status" value="1"/>
</dbReference>
<evidence type="ECO:0000313" key="3">
    <source>
        <dbReference type="WBParaSite" id="SMUV_0000993801-mRNA-1"/>
    </source>
</evidence>
<feature type="domain" description="SCP" evidence="1">
    <location>
        <begin position="57"/>
        <end position="193"/>
    </location>
</feature>
<sequence length="227" mass="26105">FFCTSTDAEEFCLQNASSSLPPEHHCDDELDKHMLQIITDVKYVKKRPKFVAVGEVNFQRECLDAHNAVRSKFGSRKLVWCQELADLAHTWAVKLADKGRILYPELVGIGENIHLSLGDQHQHLPSGEEITDLWANEAENFDFDNPRWHPNIQHFTQMIWKDTYEMGVARYWNTVKNCVAVVAFYRSPANVPSKRQSDEARLLKTARPISNDCIKRSITFSDPEAMK</sequence>
<reference evidence="3" key="1">
    <citation type="submission" date="2017-02" db="UniProtKB">
        <authorList>
            <consortium name="WormBaseParasite"/>
        </authorList>
    </citation>
    <scope>IDENTIFICATION</scope>
</reference>
<dbReference type="SMART" id="SM00198">
    <property type="entry name" value="SCP"/>
    <property type="match status" value="1"/>
</dbReference>
<dbReference type="CDD" id="cd05382">
    <property type="entry name" value="CAP_GAPR1-like"/>
    <property type="match status" value="1"/>
</dbReference>
<protein>
    <submittedName>
        <fullName evidence="3">SCP domain-containing protein</fullName>
    </submittedName>
</protein>
<evidence type="ECO:0000313" key="2">
    <source>
        <dbReference type="Proteomes" id="UP000046393"/>
    </source>
</evidence>
<keyword evidence="2" id="KW-1185">Reference proteome</keyword>
<dbReference type="PRINTS" id="PR00838">
    <property type="entry name" value="V5ALLERGEN"/>
</dbReference>
<dbReference type="Proteomes" id="UP000046393">
    <property type="component" value="Unplaced"/>
</dbReference>
<dbReference type="STRING" id="451379.A0A0N5AYA1"/>
<dbReference type="Pfam" id="PF00188">
    <property type="entry name" value="CAP"/>
    <property type="match status" value="1"/>
</dbReference>
<evidence type="ECO:0000259" key="1">
    <source>
        <dbReference type="SMART" id="SM00198"/>
    </source>
</evidence>
<dbReference type="InterPro" id="IPR001283">
    <property type="entry name" value="CRISP-related"/>
</dbReference>
<dbReference type="AlphaFoldDB" id="A0A0N5AYA1"/>